<feature type="compositionally biased region" description="Polar residues" evidence="1">
    <location>
        <begin position="56"/>
        <end position="67"/>
    </location>
</feature>
<feature type="compositionally biased region" description="Acidic residues" evidence="1">
    <location>
        <begin position="83"/>
        <end position="103"/>
    </location>
</feature>
<feature type="region of interest" description="Disordered" evidence="1">
    <location>
        <begin position="1"/>
        <end position="118"/>
    </location>
</feature>
<evidence type="ECO:0000256" key="1">
    <source>
        <dbReference type="SAM" id="MobiDB-lite"/>
    </source>
</evidence>
<protein>
    <submittedName>
        <fullName evidence="2">Uncharacterized protein</fullName>
    </submittedName>
</protein>
<dbReference type="Proteomes" id="UP000284706">
    <property type="component" value="Unassembled WGS sequence"/>
</dbReference>
<evidence type="ECO:0000313" key="2">
    <source>
        <dbReference type="EMBL" id="PPQ87207.1"/>
    </source>
</evidence>
<comment type="caution">
    <text evidence="2">The sequence shown here is derived from an EMBL/GenBank/DDBJ whole genome shotgun (WGS) entry which is preliminary data.</text>
</comment>
<name>A0A409X918_9AGAR</name>
<sequence length="373" mass="41586">EDPLGYSHPDLGERRDETRRSDKGKGKALSRESHERENVAEPQETVPAIEIVPAAESTSAVESNVNSERAAGRRSDGQRMEVDGESNGDKEEEEEEEEGEDEDAWKGSPGEMTPRNEEVPPLMHRLSDSVQDPAAPLDLEEGEIPSYVLSDYRDRSSRIAQNPLKAALNHIISWIEAIMASLSESVKIERVYHTYEKSNHLFWLNFKSEQSATLFRGIVAGRRTVDNGSIGCDFVTGEVFNDFVPISRDSWAPSHGLNADLSLTEPLRSRDLQKLPLSQRIQPAQDTEIFEVSSLSRQKRRKLARIASSTLSPPSSSQIGNAIPATLFAPPDYSVPSSTTSTNLPKNQKKVHRYKYRGRRRKHTVQPADGGML</sequence>
<evidence type="ECO:0000313" key="3">
    <source>
        <dbReference type="Proteomes" id="UP000284706"/>
    </source>
</evidence>
<proteinExistence type="predicted"/>
<feature type="non-terminal residue" evidence="2">
    <location>
        <position position="1"/>
    </location>
</feature>
<feature type="compositionally biased region" description="Basic and acidic residues" evidence="1">
    <location>
        <begin position="70"/>
        <end position="82"/>
    </location>
</feature>
<organism evidence="2 3">
    <name type="scientific">Gymnopilus dilepis</name>
    <dbReference type="NCBI Taxonomy" id="231916"/>
    <lineage>
        <taxon>Eukaryota</taxon>
        <taxon>Fungi</taxon>
        <taxon>Dikarya</taxon>
        <taxon>Basidiomycota</taxon>
        <taxon>Agaricomycotina</taxon>
        <taxon>Agaricomycetes</taxon>
        <taxon>Agaricomycetidae</taxon>
        <taxon>Agaricales</taxon>
        <taxon>Agaricineae</taxon>
        <taxon>Hymenogastraceae</taxon>
        <taxon>Gymnopilus</taxon>
    </lineage>
</organism>
<dbReference type="InParanoid" id="A0A409X918"/>
<accession>A0A409X918</accession>
<keyword evidence="3" id="KW-1185">Reference proteome</keyword>
<dbReference type="AlphaFoldDB" id="A0A409X918"/>
<feature type="compositionally biased region" description="Basic and acidic residues" evidence="1">
    <location>
        <begin position="10"/>
        <end position="39"/>
    </location>
</feature>
<reference evidence="2 3" key="1">
    <citation type="journal article" date="2018" name="Evol. Lett.">
        <title>Horizontal gene cluster transfer increased hallucinogenic mushroom diversity.</title>
        <authorList>
            <person name="Reynolds H.T."/>
            <person name="Vijayakumar V."/>
            <person name="Gluck-Thaler E."/>
            <person name="Korotkin H.B."/>
            <person name="Matheny P.B."/>
            <person name="Slot J.C."/>
        </authorList>
    </citation>
    <scope>NUCLEOTIDE SEQUENCE [LARGE SCALE GENOMIC DNA]</scope>
    <source>
        <strain evidence="2 3">SRW20</strain>
    </source>
</reference>
<dbReference type="EMBL" id="NHYE01003915">
    <property type="protein sequence ID" value="PPQ87207.1"/>
    <property type="molecule type" value="Genomic_DNA"/>
</dbReference>
<gene>
    <name evidence="2" type="ORF">CVT26_016009</name>
</gene>